<comment type="caution">
    <text evidence="2">The sequence shown here is derived from an EMBL/GenBank/DDBJ whole genome shotgun (WGS) entry which is preliminary data.</text>
</comment>
<reference evidence="2 3" key="1">
    <citation type="submission" date="2012-11" db="EMBL/GenBank/DDBJ databases">
        <authorList>
            <person name="Huguet-Tapia J.C."/>
            <person name="Durkin A.S."/>
            <person name="Pettis G.S."/>
            <person name="Badger J.H."/>
        </authorList>
    </citation>
    <scope>NUCLEOTIDE SEQUENCE [LARGE SCALE GENOMIC DNA]</scope>
    <source>
        <strain evidence="2 3">91-03</strain>
    </source>
</reference>
<evidence type="ECO:0000313" key="3">
    <source>
        <dbReference type="Proteomes" id="UP000010411"/>
    </source>
</evidence>
<dbReference type="Proteomes" id="UP000010411">
    <property type="component" value="Unassembled WGS sequence"/>
</dbReference>
<accession>L1KIC7</accession>
<dbReference type="InterPro" id="IPR042070">
    <property type="entry name" value="PucR_C-HTH_sf"/>
</dbReference>
<name>L1KIC7_9ACTN</name>
<proteinExistence type="predicted"/>
<feature type="domain" description="PucR C-terminal helix-turn-helix" evidence="1">
    <location>
        <begin position="4"/>
        <end position="50"/>
    </location>
</feature>
<organism evidence="2 3">
    <name type="scientific">Streptomyces ipomoeae 91-03</name>
    <dbReference type="NCBI Taxonomy" id="698759"/>
    <lineage>
        <taxon>Bacteria</taxon>
        <taxon>Bacillati</taxon>
        <taxon>Actinomycetota</taxon>
        <taxon>Actinomycetes</taxon>
        <taxon>Kitasatosporales</taxon>
        <taxon>Streptomycetaceae</taxon>
        <taxon>Streptomyces</taxon>
    </lineage>
</organism>
<protein>
    <recommendedName>
        <fullName evidence="1">PucR C-terminal helix-turn-helix domain-containing protein</fullName>
    </recommendedName>
</protein>
<dbReference type="InterPro" id="IPR025736">
    <property type="entry name" value="PucR_C-HTH_dom"/>
</dbReference>
<gene>
    <name evidence="2" type="ORF">STRIP9103_09360</name>
</gene>
<dbReference type="EMBL" id="AEJC01000642">
    <property type="protein sequence ID" value="EKX60576.1"/>
    <property type="molecule type" value="Genomic_DNA"/>
</dbReference>
<sequence length="66" mass="7275">MLDQASLRQAASELHVHHSTLQERLTWLVSQLGYAITKPGGRQRAAVALLLWRIAHSENENAGSAD</sequence>
<evidence type="ECO:0000313" key="2">
    <source>
        <dbReference type="EMBL" id="EKX60576.1"/>
    </source>
</evidence>
<dbReference type="Gene3D" id="1.10.10.2840">
    <property type="entry name" value="PucR C-terminal helix-turn-helix domain"/>
    <property type="match status" value="1"/>
</dbReference>
<keyword evidence="3" id="KW-1185">Reference proteome</keyword>
<evidence type="ECO:0000259" key="1">
    <source>
        <dbReference type="Pfam" id="PF13556"/>
    </source>
</evidence>
<dbReference type="Pfam" id="PF13556">
    <property type="entry name" value="HTH_30"/>
    <property type="match status" value="1"/>
</dbReference>
<dbReference type="AlphaFoldDB" id="L1KIC7"/>
<dbReference type="PATRIC" id="fig|698759.3.peg.8713"/>